<keyword evidence="3" id="KW-1185">Reference proteome</keyword>
<proteinExistence type="predicted"/>
<dbReference type="PANTHER" id="PTHR36167:SF4">
    <property type="entry name" value="FUNGAL N-TERMINAL DOMAIN-CONTAINING PROTEIN"/>
    <property type="match status" value="1"/>
</dbReference>
<evidence type="ECO:0000256" key="1">
    <source>
        <dbReference type="SAM" id="MobiDB-lite"/>
    </source>
</evidence>
<dbReference type="GO" id="GO:0006355">
    <property type="term" value="P:regulation of DNA-templated transcription"/>
    <property type="evidence" value="ECO:0007669"/>
    <property type="project" value="InterPro"/>
</dbReference>
<gene>
    <name evidence="2" type="ORF">E6O75_ATG01552</name>
</gene>
<organism evidence="2 3">
    <name type="scientific">Venturia nashicola</name>
    <dbReference type="NCBI Taxonomy" id="86259"/>
    <lineage>
        <taxon>Eukaryota</taxon>
        <taxon>Fungi</taxon>
        <taxon>Dikarya</taxon>
        <taxon>Ascomycota</taxon>
        <taxon>Pezizomycotina</taxon>
        <taxon>Dothideomycetes</taxon>
        <taxon>Pleosporomycetidae</taxon>
        <taxon>Venturiales</taxon>
        <taxon>Venturiaceae</taxon>
        <taxon>Venturia</taxon>
    </lineage>
</organism>
<accession>A0A4Z1PVL1</accession>
<feature type="region of interest" description="Disordered" evidence="1">
    <location>
        <begin position="547"/>
        <end position="585"/>
    </location>
</feature>
<evidence type="ECO:0000313" key="2">
    <source>
        <dbReference type="EMBL" id="TID27059.1"/>
    </source>
</evidence>
<feature type="region of interest" description="Disordered" evidence="1">
    <location>
        <begin position="177"/>
        <end position="198"/>
    </location>
</feature>
<dbReference type="AlphaFoldDB" id="A0A4Z1PVL1"/>
<feature type="region of interest" description="Disordered" evidence="1">
    <location>
        <begin position="246"/>
        <end position="288"/>
    </location>
</feature>
<feature type="compositionally biased region" description="Basic and acidic residues" evidence="1">
    <location>
        <begin position="548"/>
        <end position="566"/>
    </location>
</feature>
<name>A0A4Z1PVL1_9PEZI</name>
<dbReference type="PANTHER" id="PTHR36167">
    <property type="entry name" value="C2H2 FINGER DOMAIN TRANSCRIPTION FACTOR (EUROFUNG)-RELATED"/>
    <property type="match status" value="1"/>
</dbReference>
<evidence type="ECO:0000313" key="3">
    <source>
        <dbReference type="Proteomes" id="UP000298493"/>
    </source>
</evidence>
<reference evidence="2 3" key="1">
    <citation type="submission" date="2019-04" db="EMBL/GenBank/DDBJ databases">
        <title>High contiguity whole genome sequence and gene annotation resource for two Venturia nashicola isolates.</title>
        <authorList>
            <person name="Prokchorchik M."/>
            <person name="Won K."/>
            <person name="Lee Y."/>
            <person name="Choi E.D."/>
            <person name="Segonzac C."/>
            <person name="Sohn K.H."/>
        </authorList>
    </citation>
    <scope>NUCLEOTIDE SEQUENCE [LARGE SCALE GENOMIC DNA]</scope>
    <source>
        <strain evidence="2 3">PRI2</strain>
    </source>
</reference>
<dbReference type="Proteomes" id="UP000298493">
    <property type="component" value="Unassembled WGS sequence"/>
</dbReference>
<dbReference type="EMBL" id="SNSC02000002">
    <property type="protein sequence ID" value="TID27059.1"/>
    <property type="molecule type" value="Genomic_DNA"/>
</dbReference>
<feature type="compositionally biased region" description="Polar residues" evidence="1">
    <location>
        <begin position="263"/>
        <end position="286"/>
    </location>
</feature>
<protein>
    <submittedName>
        <fullName evidence="2">Phosphorus acquisition-controlling protein</fullName>
    </submittedName>
</protein>
<dbReference type="STRING" id="86259.A0A4Z1PVL1"/>
<sequence>MDVAVGIVRMAGVGTKLSTALMFYAGGVADADKNMTAIAGDVALTSNVLASVGHFLKERENSSMATPSALMDAQAILTRCHNTFEEIKGILDKTAKTDESGARKTSKRARLIWPVKSNKAELLTSRLESLKSSLMLLLQVLSFAKDWTTGNFGPQSVTERCDSIRDLHRREQEALAAESDLEKRMGAASLRSPASRNDHTLLQSFDKSSWALPRSTNMDYEQKTRPSNEQADLFQNLHVDSKAQIPALRQTERGRNNEEDQTFDASTRTLPRTTDLPSKAVQSSGDVASKNRECLQQLETLKQETQLLLTSIQQTQDEFFRGSLLAEEARCFLDSRYETFFHNANFALKMPWIQQTWLPPASFQQPQLNSDLIGIGTGMRPQDSRRRCVQLSRGPSHSPLSDYCMAETAAQGQQGGPQPPEPLISYQEHLLSLERQNKHRLLFAHQEQEGLEHHAPMPSPPVAVMSTTESQEAWSAFNSAQQPCQEATRLTYQDKQQPTAKDNDFALDFAVEGLDELENFDFDSFFHNTDDNNGLDDFDFTIDFNESQSKEREDESESATKSHSETMDGEVSDTPSPPPLQTARNPLSLHIHDKASWINKEDIVTQLLKRWTNMSIPVF</sequence>
<dbReference type="InterPro" id="IPR039327">
    <property type="entry name" value="CON7-like"/>
</dbReference>
<comment type="caution">
    <text evidence="2">The sequence shown here is derived from an EMBL/GenBank/DDBJ whole genome shotgun (WGS) entry which is preliminary data.</text>
</comment>